<keyword evidence="4 6" id="KW-1133">Transmembrane helix</keyword>
<keyword evidence="8" id="KW-1185">Reference proteome</keyword>
<dbReference type="GO" id="GO:0015658">
    <property type="term" value="F:branched-chain amino acid transmembrane transporter activity"/>
    <property type="evidence" value="ECO:0007669"/>
    <property type="project" value="InterPro"/>
</dbReference>
<dbReference type="AlphaFoldDB" id="A0A2T4JAW2"/>
<gene>
    <name evidence="7" type="ORF">C5F44_07145</name>
</gene>
<feature type="transmembrane region" description="Helical" evidence="6">
    <location>
        <begin position="81"/>
        <end position="101"/>
    </location>
</feature>
<keyword evidence="2" id="KW-1003">Cell membrane</keyword>
<dbReference type="PANTHER" id="PTHR30482:SF10">
    <property type="entry name" value="HIGH-AFFINITY BRANCHED-CHAIN AMINO ACID TRANSPORT PROTEIN BRAE"/>
    <property type="match status" value="1"/>
</dbReference>
<evidence type="ECO:0000256" key="1">
    <source>
        <dbReference type="ARBA" id="ARBA00004651"/>
    </source>
</evidence>
<feature type="transmembrane region" description="Helical" evidence="6">
    <location>
        <begin position="154"/>
        <end position="175"/>
    </location>
</feature>
<feature type="transmembrane region" description="Helical" evidence="6">
    <location>
        <begin position="108"/>
        <end position="126"/>
    </location>
</feature>
<dbReference type="PANTHER" id="PTHR30482">
    <property type="entry name" value="HIGH-AFFINITY BRANCHED-CHAIN AMINO ACID TRANSPORT SYSTEM PERMEASE"/>
    <property type="match status" value="1"/>
</dbReference>
<reference evidence="7 8" key="1">
    <citation type="submission" date="2018-03" db="EMBL/GenBank/DDBJ databases">
        <title>Rhodobacter blasticus.</title>
        <authorList>
            <person name="Meyer T.E."/>
            <person name="Miller S."/>
            <person name="Lodha T."/>
            <person name="Gandham S."/>
            <person name="Chintalapati S."/>
            <person name="Chintalapati V.R."/>
        </authorList>
    </citation>
    <scope>NUCLEOTIDE SEQUENCE [LARGE SCALE GENOMIC DNA]</scope>
    <source>
        <strain evidence="7 8">DSM 2131</strain>
    </source>
</reference>
<dbReference type="InterPro" id="IPR001851">
    <property type="entry name" value="ABC_transp_permease"/>
</dbReference>
<evidence type="ECO:0000256" key="4">
    <source>
        <dbReference type="ARBA" id="ARBA00022989"/>
    </source>
</evidence>
<name>A0A2T4JAW2_FUSBL</name>
<proteinExistence type="predicted"/>
<feature type="transmembrane region" description="Helical" evidence="6">
    <location>
        <begin position="245"/>
        <end position="268"/>
    </location>
</feature>
<evidence type="ECO:0000256" key="5">
    <source>
        <dbReference type="ARBA" id="ARBA00023136"/>
    </source>
</evidence>
<evidence type="ECO:0000256" key="3">
    <source>
        <dbReference type="ARBA" id="ARBA00022692"/>
    </source>
</evidence>
<dbReference type="Proteomes" id="UP000241362">
    <property type="component" value="Unassembled WGS sequence"/>
</dbReference>
<evidence type="ECO:0000256" key="2">
    <source>
        <dbReference type="ARBA" id="ARBA00022475"/>
    </source>
</evidence>
<dbReference type="InterPro" id="IPR043428">
    <property type="entry name" value="LivM-like"/>
</dbReference>
<sequence length="310" mass="32340">MKVWASHLAVVALLLALGFLLPPYHATNMARIMVLAVFAMGYNLAFGYTGLLSLGHALFFAAGIYAAGLPIWHWGLGAAPALILGLLGGGIVAGVTGLLALRTAGVSFMIVTLMFAQAGYLTLLYFNGVTGGDEGFALPASGRMLFGADLSTDLPRYLTAWALFSATFLATLALVRSRFGRVMVALRENEERARMLGINPFTAKLAVLVLSGAASGLAGAAYGVLFGYAGASFATIQYSILPMLYVLLGGAGTVAGPLLGAVLMFALIEVANDLTSAWLFIVGAVLVIVVLFAPKGILGALRDRFFRGLP</sequence>
<feature type="transmembrane region" description="Helical" evidence="6">
    <location>
        <begin position="274"/>
        <end position="294"/>
    </location>
</feature>
<comment type="caution">
    <text evidence="7">The sequence shown here is derived from an EMBL/GenBank/DDBJ whole genome shotgun (WGS) entry which is preliminary data.</text>
</comment>
<keyword evidence="5 6" id="KW-0472">Membrane</keyword>
<organism evidence="7 8">
    <name type="scientific">Fuscovulum blasticum DSM 2131</name>
    <dbReference type="NCBI Taxonomy" id="1188250"/>
    <lineage>
        <taxon>Bacteria</taxon>
        <taxon>Pseudomonadati</taxon>
        <taxon>Pseudomonadota</taxon>
        <taxon>Alphaproteobacteria</taxon>
        <taxon>Rhodobacterales</taxon>
        <taxon>Paracoccaceae</taxon>
        <taxon>Pseudogemmobacter</taxon>
    </lineage>
</organism>
<evidence type="ECO:0000313" key="8">
    <source>
        <dbReference type="Proteomes" id="UP000241362"/>
    </source>
</evidence>
<evidence type="ECO:0000313" key="7">
    <source>
        <dbReference type="EMBL" id="PTE15050.1"/>
    </source>
</evidence>
<dbReference type="EMBL" id="PZKE01000005">
    <property type="protein sequence ID" value="PTE15050.1"/>
    <property type="molecule type" value="Genomic_DNA"/>
</dbReference>
<dbReference type="GO" id="GO:0005886">
    <property type="term" value="C:plasma membrane"/>
    <property type="evidence" value="ECO:0007669"/>
    <property type="project" value="UniProtKB-SubCell"/>
</dbReference>
<accession>A0A2T4JAW2</accession>
<dbReference type="CDD" id="cd06581">
    <property type="entry name" value="TM_PBP1_LivM_like"/>
    <property type="match status" value="1"/>
</dbReference>
<evidence type="ECO:0000256" key="6">
    <source>
        <dbReference type="SAM" id="Phobius"/>
    </source>
</evidence>
<keyword evidence="3 6" id="KW-0812">Transmembrane</keyword>
<protein>
    <submittedName>
        <fullName evidence="7">Branched-chain amino acid ABC transporter permease</fullName>
    </submittedName>
</protein>
<dbReference type="RefSeq" id="WP_107672824.1">
    <property type="nucleotide sequence ID" value="NZ_PZKE01000005.1"/>
</dbReference>
<dbReference type="Pfam" id="PF02653">
    <property type="entry name" value="BPD_transp_2"/>
    <property type="match status" value="1"/>
</dbReference>
<comment type="subcellular location">
    <subcellularLocation>
        <location evidence="1">Cell membrane</location>
        <topology evidence="1">Multi-pass membrane protein</topology>
    </subcellularLocation>
</comment>